<proteinExistence type="predicted"/>
<sequence length="222" mass="24619">MLGLEIATKSFGGNTLGNRDKHLLTQLDTIAKGLSETLFPFCEVVVHDLTNPEHAILSIHNNLSGRKIGDPATELGLARIMSPEFPNLISNYANQFADGRPAKSTSIGIKDEEGQYVAALCMNIDLTLFRGMQSALDQFTKIETDNIIENLEPNGTEAIRRYIDQFASKHATTPRMLKLNERKQLIHELKNNGLLDIKKAVETVAQHLGISRASAYLYVKET</sequence>
<gene>
    <name evidence="3" type="ORF">F985_01850</name>
</gene>
<dbReference type="InterPro" id="IPR039446">
    <property type="entry name" value="DauR-like"/>
</dbReference>
<dbReference type="InterPro" id="IPR039445">
    <property type="entry name" value="DauR-like_HTH"/>
</dbReference>
<comment type="caution">
    <text evidence="3">The sequence shown here is derived from an EMBL/GenBank/DDBJ whole genome shotgun (WGS) entry which is preliminary data.</text>
</comment>
<evidence type="ECO:0000259" key="1">
    <source>
        <dbReference type="Pfam" id="PF08348"/>
    </source>
</evidence>
<dbReference type="PATRIC" id="fig|520709.3.peg.1806"/>
<dbReference type="Pfam" id="PF08348">
    <property type="entry name" value="PAS_6"/>
    <property type="match status" value="1"/>
</dbReference>
<dbReference type="Pfam" id="PF13309">
    <property type="entry name" value="HTH_22"/>
    <property type="match status" value="1"/>
</dbReference>
<dbReference type="PANTHER" id="PTHR35568:SF1">
    <property type="entry name" value="TRANSCRIPTIONAL REGULATOR DAUR"/>
    <property type="match status" value="1"/>
</dbReference>
<reference evidence="4" key="1">
    <citation type="submission" date="2013-02" db="EMBL/GenBank/DDBJ databases">
        <title>The Genome Sequence of Acinetobacter sp. NIPH 973.</title>
        <authorList>
            <consortium name="The Broad Institute Genome Sequencing Platform"/>
            <consortium name="The Broad Institute Genome Sequencing Center for Infectious Disease"/>
            <person name="Cerqueira G."/>
            <person name="Feldgarden M."/>
            <person name="Courvalin P."/>
            <person name="Perichon B."/>
            <person name="Grillot-Courvalin C."/>
            <person name="Clermont D."/>
            <person name="Rocha E."/>
            <person name="Yoon E.-J."/>
            <person name="Nemec A."/>
            <person name="Walker B."/>
            <person name="Young S.K."/>
            <person name="Zeng Q."/>
            <person name="Gargeya S."/>
            <person name="Fitzgerald M."/>
            <person name="Haas B."/>
            <person name="Abouelleil A."/>
            <person name="Alvarado L."/>
            <person name="Arachchi H.M."/>
            <person name="Berlin A.M."/>
            <person name="Chapman S.B."/>
            <person name="Dewar J."/>
            <person name="Goldberg J."/>
            <person name="Griggs A."/>
            <person name="Gujja S."/>
            <person name="Hansen M."/>
            <person name="Howarth C."/>
            <person name="Imamovic A."/>
            <person name="Larimer J."/>
            <person name="McCowan C."/>
            <person name="Murphy C."/>
            <person name="Neiman D."/>
            <person name="Pearson M."/>
            <person name="Priest M."/>
            <person name="Roberts A."/>
            <person name="Saif S."/>
            <person name="Shea T."/>
            <person name="Sisk P."/>
            <person name="Sykes S."/>
            <person name="Wortman J."/>
            <person name="Nusbaum C."/>
            <person name="Birren B."/>
        </authorList>
    </citation>
    <scope>NUCLEOTIDE SEQUENCE [LARGE SCALE GENOMIC DNA]</scope>
    <source>
        <strain evidence="4">NIPH 973</strain>
    </source>
</reference>
<dbReference type="AlphaFoldDB" id="N8QX21"/>
<feature type="domain" description="YheO-like" evidence="1">
    <location>
        <begin position="24"/>
        <end position="134"/>
    </location>
</feature>
<organism evidence="3 4">
    <name type="scientific">Acinetobacter seifertii</name>
    <dbReference type="NCBI Taxonomy" id="1530123"/>
    <lineage>
        <taxon>Bacteria</taxon>
        <taxon>Pseudomonadati</taxon>
        <taxon>Pseudomonadota</taxon>
        <taxon>Gammaproteobacteria</taxon>
        <taxon>Moraxellales</taxon>
        <taxon>Moraxellaceae</taxon>
        <taxon>Acinetobacter</taxon>
        <taxon>Acinetobacter calcoaceticus/baumannii complex</taxon>
    </lineage>
</organism>
<evidence type="ECO:0000313" key="3">
    <source>
        <dbReference type="EMBL" id="ENU43140.1"/>
    </source>
</evidence>
<feature type="domain" description="Transcriptional regulator DauR-like HTH" evidence="2">
    <location>
        <begin position="159"/>
        <end position="219"/>
    </location>
</feature>
<accession>N8QX21</accession>
<evidence type="ECO:0008006" key="5">
    <source>
        <dbReference type="Google" id="ProtNLM"/>
    </source>
</evidence>
<dbReference type="PANTHER" id="PTHR35568">
    <property type="entry name" value="TRANSCRIPTIONAL REGULATOR DAUR"/>
    <property type="match status" value="1"/>
</dbReference>
<dbReference type="HOGENOM" id="CLU_080179_0_1_6"/>
<evidence type="ECO:0000259" key="2">
    <source>
        <dbReference type="Pfam" id="PF13309"/>
    </source>
</evidence>
<dbReference type="Proteomes" id="UP000013065">
    <property type="component" value="Unassembled WGS sequence"/>
</dbReference>
<dbReference type="InterPro" id="IPR013559">
    <property type="entry name" value="YheO"/>
</dbReference>
<evidence type="ECO:0000313" key="4">
    <source>
        <dbReference type="Proteomes" id="UP000013065"/>
    </source>
</evidence>
<protein>
    <recommendedName>
        <fullName evidence="5">Transcriptional regulator</fullName>
    </recommendedName>
</protein>
<name>N8QX21_9GAMM</name>
<dbReference type="EMBL" id="APOO01000021">
    <property type="protein sequence ID" value="ENU43140.1"/>
    <property type="molecule type" value="Genomic_DNA"/>
</dbReference>
<reference evidence="3 4" key="2">
    <citation type="journal article" date="2015" name="Int. J. Syst. Evol. Microbiol.">
        <title>Acinetobacter seifertii sp. nov., a member of the Acinetobacter calcoaceticus-Acinetobacter baumannii complex isolated from human clinical specimens.</title>
        <authorList>
            <person name="Nemec A."/>
            <person name="Krizova L."/>
            <person name="Maixnerova M."/>
            <person name="Sedo O."/>
            <person name="Brisse S."/>
            <person name="Higgins P.G."/>
        </authorList>
    </citation>
    <scope>NUCLEOTIDE SEQUENCE [LARGE SCALE GENOMIC DNA]</scope>
    <source>
        <strain evidence="3 4">NIPH 973</strain>
    </source>
</reference>